<name>A0A135ICP1_9GAMM</name>
<dbReference type="PANTHER" id="PTHR33835:SF1">
    <property type="entry name" value="METALLO-BETA-LACTAMASE DOMAIN-CONTAINING PROTEIN"/>
    <property type="match status" value="1"/>
</dbReference>
<accession>A0A135ICP1</accession>
<dbReference type="RefSeq" id="WP_067411013.1">
    <property type="nucleotide sequence ID" value="NZ_LNTY01000006.1"/>
</dbReference>
<organism evidence="1 2">
    <name type="scientific">Enterovibrio coralii</name>
    <dbReference type="NCBI Taxonomy" id="294935"/>
    <lineage>
        <taxon>Bacteria</taxon>
        <taxon>Pseudomonadati</taxon>
        <taxon>Pseudomonadota</taxon>
        <taxon>Gammaproteobacteria</taxon>
        <taxon>Vibrionales</taxon>
        <taxon>Vibrionaceae</taxon>
        <taxon>Enterovibrio</taxon>
    </lineage>
</organism>
<proteinExistence type="predicted"/>
<dbReference type="EMBL" id="LNTY01000006">
    <property type="protein sequence ID" value="KXF83185.1"/>
    <property type="molecule type" value="Genomic_DNA"/>
</dbReference>
<keyword evidence="2" id="KW-1185">Reference proteome</keyword>
<dbReference type="AlphaFoldDB" id="A0A135ICP1"/>
<protein>
    <submittedName>
        <fullName evidence="1">Methanol oxidase</fullName>
    </submittedName>
</protein>
<comment type="caution">
    <text evidence="1">The sequence shown here is derived from an EMBL/GenBank/DDBJ whole genome shotgun (WGS) entry which is preliminary data.</text>
</comment>
<evidence type="ECO:0000313" key="2">
    <source>
        <dbReference type="Proteomes" id="UP000070529"/>
    </source>
</evidence>
<dbReference type="SUPFAM" id="SSF56281">
    <property type="entry name" value="Metallo-hydrolase/oxidoreductase"/>
    <property type="match status" value="1"/>
</dbReference>
<evidence type="ECO:0000313" key="1">
    <source>
        <dbReference type="EMBL" id="KXF83185.1"/>
    </source>
</evidence>
<sequence>MIQWHTNHFWYHSDECRKLGVDIGQRMSVIRLQDDTLLVHNPGQLTDDVKSYLAELGDVSCVTTVNKHLHDDLSDWWLAYPEAYFYSAPGLASKRTDIGFDGILNSATSPQWKGQLYQTIIRGNADCEEVVFCDPVSRTLVIGESVIAINEGSFARRLAGKLAGCDGNVMVPISQRLKVTDKSLLRQSLQEILTWPFEHIMPIHGDPILFDGKRKLAEAYAWALRG</sequence>
<dbReference type="OrthoDB" id="450111at2"/>
<dbReference type="InterPro" id="IPR036866">
    <property type="entry name" value="RibonucZ/Hydroxyglut_hydro"/>
</dbReference>
<dbReference type="STRING" id="294935.ATN88_05670"/>
<dbReference type="Proteomes" id="UP000070529">
    <property type="component" value="Unassembled WGS sequence"/>
</dbReference>
<gene>
    <name evidence="1" type="ORF">ATN88_05670</name>
</gene>
<dbReference type="InterPro" id="IPR025638">
    <property type="entry name" value="DUF4336"/>
</dbReference>
<dbReference type="PANTHER" id="PTHR33835">
    <property type="entry name" value="YALI0C07656P"/>
    <property type="match status" value="1"/>
</dbReference>
<reference evidence="1 2" key="1">
    <citation type="submission" date="2015-11" db="EMBL/GenBank/DDBJ databases">
        <title>Genomic Taxonomy of the Vibrionaceae.</title>
        <authorList>
            <person name="Gomez-Gil B."/>
            <person name="Enciso-Ibarra J."/>
        </authorList>
    </citation>
    <scope>NUCLEOTIDE SEQUENCE [LARGE SCALE GENOMIC DNA]</scope>
    <source>
        <strain evidence="1 2">CAIM 912</strain>
    </source>
</reference>